<dbReference type="GO" id="GO:0006955">
    <property type="term" value="P:immune response"/>
    <property type="evidence" value="ECO:0007669"/>
    <property type="project" value="TreeGrafter"/>
</dbReference>
<keyword evidence="8" id="KW-0675">Receptor</keyword>
<name>A0A3Q3JAJ4_MONAL</name>
<dbReference type="SUPFAM" id="SSF48726">
    <property type="entry name" value="Immunoglobulin"/>
    <property type="match status" value="1"/>
</dbReference>
<protein>
    <recommendedName>
        <fullName evidence="16">Ig-like domain-containing protein</fullName>
    </recommendedName>
</protein>
<keyword evidence="6" id="KW-0472">Membrane</keyword>
<dbReference type="GO" id="GO:0071222">
    <property type="term" value="P:cellular response to lipopolysaccharide"/>
    <property type="evidence" value="ECO:0007669"/>
    <property type="project" value="TreeGrafter"/>
</dbReference>
<dbReference type="Ensembl" id="ENSMALT00000016209.1">
    <property type="protein sequence ID" value="ENSMALP00000015893.1"/>
    <property type="gene ID" value="ENSMALG00000011152.1"/>
</dbReference>
<dbReference type="InterPro" id="IPR036179">
    <property type="entry name" value="Ig-like_dom_sf"/>
</dbReference>
<dbReference type="InterPro" id="IPR013106">
    <property type="entry name" value="Ig_V-set"/>
</dbReference>
<dbReference type="PANTHER" id="PTHR25466:SF11">
    <property type="entry name" value="GALECTIN 17-RELATED"/>
    <property type="match status" value="1"/>
</dbReference>
<dbReference type="PANTHER" id="PTHR25466">
    <property type="entry name" value="T-LYMPHOCYTE ACTIVATION ANTIGEN"/>
    <property type="match status" value="1"/>
</dbReference>
<keyword evidence="10" id="KW-0393">Immunoglobulin domain</keyword>
<dbReference type="Gene3D" id="2.60.40.10">
    <property type="entry name" value="Immunoglobulins"/>
    <property type="match status" value="1"/>
</dbReference>
<reference evidence="14" key="2">
    <citation type="submission" date="2025-09" db="UniProtKB">
        <authorList>
            <consortium name="Ensembl"/>
        </authorList>
    </citation>
    <scope>IDENTIFICATION</scope>
</reference>
<keyword evidence="4 11" id="KW-0732">Signal</keyword>
<evidence type="ECO:0000256" key="10">
    <source>
        <dbReference type="ARBA" id="ARBA00023319"/>
    </source>
</evidence>
<dbReference type="Proteomes" id="UP000261600">
    <property type="component" value="Unplaced"/>
</dbReference>
<keyword evidence="5" id="KW-1133">Transmembrane helix</keyword>
<feature type="domain" description="Immunoglobulin V-set" evidence="12">
    <location>
        <begin position="31"/>
        <end position="105"/>
    </location>
</feature>
<dbReference type="InterPro" id="IPR013783">
    <property type="entry name" value="Ig-like_fold"/>
</dbReference>
<dbReference type="GO" id="GO:0042130">
    <property type="term" value="P:negative regulation of T cell proliferation"/>
    <property type="evidence" value="ECO:0007669"/>
    <property type="project" value="TreeGrafter"/>
</dbReference>
<dbReference type="STRING" id="43700.ENSMALP00000015893"/>
<keyword evidence="3" id="KW-0812">Transmembrane</keyword>
<feature type="chain" id="PRO_5018634536" description="Ig-like domain-containing protein" evidence="11">
    <location>
        <begin position="19"/>
        <end position="191"/>
    </location>
</feature>
<dbReference type="SMART" id="SM00409">
    <property type="entry name" value="IG"/>
    <property type="match status" value="1"/>
</dbReference>
<evidence type="ECO:0000259" key="12">
    <source>
        <dbReference type="SMART" id="SM00406"/>
    </source>
</evidence>
<evidence type="ECO:0000256" key="5">
    <source>
        <dbReference type="ARBA" id="ARBA00022989"/>
    </source>
</evidence>
<evidence type="ECO:0000313" key="14">
    <source>
        <dbReference type="Ensembl" id="ENSMALP00000015893.1"/>
    </source>
</evidence>
<evidence type="ECO:0000256" key="3">
    <source>
        <dbReference type="ARBA" id="ARBA00022692"/>
    </source>
</evidence>
<keyword evidence="2" id="KW-1003">Cell membrane</keyword>
<feature type="domain" description="Immunoglobulin" evidence="13">
    <location>
        <begin position="21"/>
        <end position="123"/>
    </location>
</feature>
<dbReference type="GO" id="GO:0007166">
    <property type="term" value="P:cell surface receptor signaling pathway"/>
    <property type="evidence" value="ECO:0007669"/>
    <property type="project" value="TreeGrafter"/>
</dbReference>
<evidence type="ECO:0000256" key="2">
    <source>
        <dbReference type="ARBA" id="ARBA00022475"/>
    </source>
</evidence>
<dbReference type="SMART" id="SM00406">
    <property type="entry name" value="IGv"/>
    <property type="match status" value="1"/>
</dbReference>
<evidence type="ECO:0000256" key="8">
    <source>
        <dbReference type="ARBA" id="ARBA00023170"/>
    </source>
</evidence>
<evidence type="ECO:0000313" key="15">
    <source>
        <dbReference type="Proteomes" id="UP000261600"/>
    </source>
</evidence>
<evidence type="ECO:0000256" key="4">
    <source>
        <dbReference type="ARBA" id="ARBA00022729"/>
    </source>
</evidence>
<dbReference type="AlphaFoldDB" id="A0A3Q3JAJ4"/>
<dbReference type="Pfam" id="PF07686">
    <property type="entry name" value="V-set"/>
    <property type="match status" value="1"/>
</dbReference>
<accession>A0A3Q3JAJ4</accession>
<reference evidence="14" key="1">
    <citation type="submission" date="2025-08" db="UniProtKB">
        <authorList>
            <consortium name="Ensembl"/>
        </authorList>
    </citation>
    <scope>IDENTIFICATION</scope>
</reference>
<evidence type="ECO:0000259" key="13">
    <source>
        <dbReference type="SMART" id="SM00409"/>
    </source>
</evidence>
<evidence type="ECO:0008006" key="16">
    <source>
        <dbReference type="Google" id="ProtNLM"/>
    </source>
</evidence>
<dbReference type="InterPro" id="IPR051713">
    <property type="entry name" value="T-cell_Activation_Regulation"/>
</dbReference>
<evidence type="ECO:0000256" key="7">
    <source>
        <dbReference type="ARBA" id="ARBA00023157"/>
    </source>
</evidence>
<comment type="subcellular location">
    <subcellularLocation>
        <location evidence="1">Cell membrane</location>
        <topology evidence="1">Single-pass type I membrane protein</topology>
    </subcellularLocation>
</comment>
<dbReference type="GO" id="GO:0031295">
    <property type="term" value="P:T cell costimulation"/>
    <property type="evidence" value="ECO:0007669"/>
    <property type="project" value="TreeGrafter"/>
</dbReference>
<keyword evidence="15" id="KW-1185">Reference proteome</keyword>
<evidence type="ECO:0000256" key="1">
    <source>
        <dbReference type="ARBA" id="ARBA00004251"/>
    </source>
</evidence>
<evidence type="ECO:0000256" key="11">
    <source>
        <dbReference type="SAM" id="SignalP"/>
    </source>
</evidence>
<keyword evidence="7" id="KW-1015">Disulfide bond</keyword>
<sequence length="191" mass="21212">MALAFVLALSALCQLCYCLDMKRVGAKAGDDVVLPCTSDTQLDLAYWTNPTGIYVFSRDRLSHDYYQDPGFHGRVQLKEWTLKNDASIILKNVTAMDAGVYKCAMGWVLVRGWITQQVILEVMAITEPGQYLLTTIFIINLRHTLNFLSISVETTPFSRLSALNFMSSDGFSTQTSDPAVVNQNACIPIVS</sequence>
<feature type="signal peptide" evidence="11">
    <location>
        <begin position="1"/>
        <end position="18"/>
    </location>
</feature>
<dbReference type="GO" id="GO:0009897">
    <property type="term" value="C:external side of plasma membrane"/>
    <property type="evidence" value="ECO:0007669"/>
    <property type="project" value="TreeGrafter"/>
</dbReference>
<dbReference type="InterPro" id="IPR003599">
    <property type="entry name" value="Ig_sub"/>
</dbReference>
<keyword evidence="9" id="KW-0325">Glycoprotein</keyword>
<evidence type="ECO:0000256" key="6">
    <source>
        <dbReference type="ARBA" id="ARBA00023136"/>
    </source>
</evidence>
<proteinExistence type="predicted"/>
<organism evidence="14 15">
    <name type="scientific">Monopterus albus</name>
    <name type="common">Swamp eel</name>
    <dbReference type="NCBI Taxonomy" id="43700"/>
    <lineage>
        <taxon>Eukaryota</taxon>
        <taxon>Metazoa</taxon>
        <taxon>Chordata</taxon>
        <taxon>Craniata</taxon>
        <taxon>Vertebrata</taxon>
        <taxon>Euteleostomi</taxon>
        <taxon>Actinopterygii</taxon>
        <taxon>Neopterygii</taxon>
        <taxon>Teleostei</taxon>
        <taxon>Neoteleostei</taxon>
        <taxon>Acanthomorphata</taxon>
        <taxon>Anabantaria</taxon>
        <taxon>Synbranchiformes</taxon>
        <taxon>Synbranchidae</taxon>
        <taxon>Monopterus</taxon>
    </lineage>
</organism>
<dbReference type="GO" id="GO:0042102">
    <property type="term" value="P:positive regulation of T cell proliferation"/>
    <property type="evidence" value="ECO:0007669"/>
    <property type="project" value="TreeGrafter"/>
</dbReference>
<evidence type="ECO:0000256" key="9">
    <source>
        <dbReference type="ARBA" id="ARBA00023180"/>
    </source>
</evidence>